<evidence type="ECO:0000256" key="1">
    <source>
        <dbReference type="SAM" id="SignalP"/>
    </source>
</evidence>
<accession>A0A2B4R5B3</accession>
<comment type="caution">
    <text evidence="2">The sequence shown here is derived from an EMBL/GenBank/DDBJ whole genome shotgun (WGS) entry which is preliminary data.</text>
</comment>
<dbReference type="OrthoDB" id="5977387at2759"/>
<evidence type="ECO:0000313" key="3">
    <source>
        <dbReference type="Proteomes" id="UP000225706"/>
    </source>
</evidence>
<sequence length="250" mass="26848">MVTFINGVQQSLSVLMLSQLICSAPAKRSYTCGSNTLDDGCNISDDCDIVRCKMKFVDKAMTYKLEVNKCDDPVSVTASIDVPDLHISWSHTYTSDDIVEVPGFSLSVSGFPLSAGVYVQVSLTPDDDRLRLTVKLLAGGKIIGKGVYPVKATLIEGSLPIKRDGCGIFGWWHNLSDATKASVISGWTIIIILIISSCCCCCCCNCCNCRSSNQNTVIVQPTPAVGPVIMATTSTTTNANIPMQPMVRGF</sequence>
<keyword evidence="1" id="KW-0732">Signal</keyword>
<dbReference type="Proteomes" id="UP000225706">
    <property type="component" value="Unassembled WGS sequence"/>
</dbReference>
<feature type="chain" id="PRO_5013242263" evidence="1">
    <location>
        <begin position="27"/>
        <end position="250"/>
    </location>
</feature>
<gene>
    <name evidence="2" type="ORF">AWC38_SpisGene24866</name>
</gene>
<dbReference type="AlphaFoldDB" id="A0A2B4R5B3"/>
<evidence type="ECO:0000313" key="2">
    <source>
        <dbReference type="EMBL" id="PFX11412.1"/>
    </source>
</evidence>
<proteinExistence type="predicted"/>
<feature type="signal peptide" evidence="1">
    <location>
        <begin position="1"/>
        <end position="26"/>
    </location>
</feature>
<keyword evidence="3" id="KW-1185">Reference proteome</keyword>
<dbReference type="EMBL" id="LSMT01002575">
    <property type="protein sequence ID" value="PFX11412.1"/>
    <property type="molecule type" value="Genomic_DNA"/>
</dbReference>
<organism evidence="2 3">
    <name type="scientific">Stylophora pistillata</name>
    <name type="common">Smooth cauliflower coral</name>
    <dbReference type="NCBI Taxonomy" id="50429"/>
    <lineage>
        <taxon>Eukaryota</taxon>
        <taxon>Metazoa</taxon>
        <taxon>Cnidaria</taxon>
        <taxon>Anthozoa</taxon>
        <taxon>Hexacorallia</taxon>
        <taxon>Scleractinia</taxon>
        <taxon>Astrocoeniina</taxon>
        <taxon>Pocilloporidae</taxon>
        <taxon>Stylophora</taxon>
    </lineage>
</organism>
<name>A0A2B4R5B3_STYPI</name>
<protein>
    <submittedName>
        <fullName evidence="2">Uncharacterized protein</fullName>
    </submittedName>
</protein>
<reference evidence="3" key="1">
    <citation type="journal article" date="2017" name="bioRxiv">
        <title>Comparative analysis of the genomes of Stylophora pistillata and Acropora digitifera provides evidence for extensive differences between species of corals.</title>
        <authorList>
            <person name="Voolstra C.R."/>
            <person name="Li Y."/>
            <person name="Liew Y.J."/>
            <person name="Baumgarten S."/>
            <person name="Zoccola D."/>
            <person name="Flot J.-F."/>
            <person name="Tambutte S."/>
            <person name="Allemand D."/>
            <person name="Aranda M."/>
        </authorList>
    </citation>
    <scope>NUCLEOTIDE SEQUENCE [LARGE SCALE GENOMIC DNA]</scope>
</reference>